<evidence type="ECO:0000256" key="4">
    <source>
        <dbReference type="ARBA" id="ARBA00023136"/>
    </source>
</evidence>
<dbReference type="PROSITE" id="PS50801">
    <property type="entry name" value="STAS"/>
    <property type="match status" value="1"/>
</dbReference>
<feature type="domain" description="STAS" evidence="8">
    <location>
        <begin position="633"/>
        <end position="738"/>
    </location>
</feature>
<evidence type="ECO:0000256" key="3">
    <source>
        <dbReference type="ARBA" id="ARBA00022989"/>
    </source>
</evidence>
<dbReference type="PROSITE" id="PS00889">
    <property type="entry name" value="CNMP_BINDING_2"/>
    <property type="match status" value="1"/>
</dbReference>
<keyword evidence="3 6" id="KW-1133">Transmembrane helix</keyword>
<evidence type="ECO:0000256" key="2">
    <source>
        <dbReference type="ARBA" id="ARBA00022692"/>
    </source>
</evidence>
<dbReference type="Gene3D" id="2.60.120.10">
    <property type="entry name" value="Jelly Rolls"/>
    <property type="match status" value="1"/>
</dbReference>
<dbReference type="PANTHER" id="PTHR43310:SF2">
    <property type="entry name" value="SLC26A_SULP TRANSPORTER DOMAIN-CONTAINING PROTEIN"/>
    <property type="match status" value="1"/>
</dbReference>
<dbReference type="Proteomes" id="UP000428328">
    <property type="component" value="Chromosome"/>
</dbReference>
<evidence type="ECO:0000259" key="7">
    <source>
        <dbReference type="PROSITE" id="PS50042"/>
    </source>
</evidence>
<keyword evidence="4 6" id="KW-0472">Membrane</keyword>
<dbReference type="InterPro" id="IPR018490">
    <property type="entry name" value="cNMP-bd_dom_sf"/>
</dbReference>
<evidence type="ECO:0000313" key="10">
    <source>
        <dbReference type="Proteomes" id="UP000428328"/>
    </source>
</evidence>
<feature type="transmembrane region" description="Helical" evidence="6">
    <location>
        <begin position="432"/>
        <end position="450"/>
    </location>
</feature>
<name>A0A6I6JKZ1_9BACT</name>
<organism evidence="9 10">
    <name type="scientific">Pseudodesulfovibrio cashew</name>
    <dbReference type="NCBI Taxonomy" id="2678688"/>
    <lineage>
        <taxon>Bacteria</taxon>
        <taxon>Pseudomonadati</taxon>
        <taxon>Thermodesulfobacteriota</taxon>
        <taxon>Desulfovibrionia</taxon>
        <taxon>Desulfovibrionales</taxon>
        <taxon>Desulfovibrionaceae</taxon>
    </lineage>
</organism>
<feature type="domain" description="Cyclic nucleotide-binding" evidence="7">
    <location>
        <begin position="773"/>
        <end position="863"/>
    </location>
</feature>
<feature type="transmembrane region" description="Helical" evidence="6">
    <location>
        <begin position="199"/>
        <end position="220"/>
    </location>
</feature>
<accession>A0A6I6JKZ1</accession>
<dbReference type="Gene3D" id="2.20.28.160">
    <property type="match status" value="1"/>
</dbReference>
<dbReference type="CDD" id="cd00038">
    <property type="entry name" value="CAP_ED"/>
    <property type="match status" value="1"/>
</dbReference>
<dbReference type="InterPro" id="IPR018488">
    <property type="entry name" value="cNMP-bd_CS"/>
</dbReference>
<evidence type="ECO:0000259" key="8">
    <source>
        <dbReference type="PROSITE" id="PS50801"/>
    </source>
</evidence>
<dbReference type="PANTHER" id="PTHR43310">
    <property type="entry name" value="SULFATE TRANSPORTER YBAR-RELATED"/>
    <property type="match status" value="1"/>
</dbReference>
<dbReference type="Pfam" id="PF00027">
    <property type="entry name" value="cNMP_binding"/>
    <property type="match status" value="1"/>
</dbReference>
<comment type="subcellular location">
    <subcellularLocation>
        <location evidence="1">Membrane</location>
        <topology evidence="1">Multi-pass membrane protein</topology>
    </subcellularLocation>
</comment>
<gene>
    <name evidence="9" type="ORF">GM415_12770</name>
</gene>
<feature type="transmembrane region" description="Helical" evidence="6">
    <location>
        <begin position="259"/>
        <end position="282"/>
    </location>
</feature>
<protein>
    <submittedName>
        <fullName evidence="9">Cyclic nucleotide-binding domain-containing protein</fullName>
    </submittedName>
</protein>
<dbReference type="Gene3D" id="3.30.750.24">
    <property type="entry name" value="STAS domain"/>
    <property type="match status" value="1"/>
</dbReference>
<dbReference type="EMBL" id="CP046400">
    <property type="protein sequence ID" value="QGY40962.1"/>
    <property type="molecule type" value="Genomic_DNA"/>
</dbReference>
<dbReference type="InterPro" id="IPR002645">
    <property type="entry name" value="STAS_dom"/>
</dbReference>
<evidence type="ECO:0000256" key="5">
    <source>
        <dbReference type="SAM" id="MobiDB-lite"/>
    </source>
</evidence>
<dbReference type="SUPFAM" id="SSF51206">
    <property type="entry name" value="cAMP-binding domain-like"/>
    <property type="match status" value="1"/>
</dbReference>
<feature type="transmembrane region" description="Helical" evidence="6">
    <location>
        <begin position="369"/>
        <end position="389"/>
    </location>
</feature>
<feature type="transmembrane region" description="Helical" evidence="6">
    <location>
        <begin position="294"/>
        <end position="320"/>
    </location>
</feature>
<sequence>MAIFKCDSCGYEREVPDKLKGKKAKCPHCGQGVNIVAGSTVSVANVADFSGEALGGMPEEGARMESTNPAEPETDRGSQEDVLCPECGAVMEGGFGESVCSECGHELVRKEDLKELDEADVDVEDLARHRPPEVWDPEFEAGPESLSALESGDGSSRATGFFGASLFQNLFAGVISGGLAFFFAVAMAMLATAQSGMHQFLPFVLSATLAAMAVGSAFYSLQSRIPFGLAGSGTVVTAMMFFFLGAVYRNMAGRFEPDIILSTLVAAIVLSSVVVGVGLWLIGILRAGKLIRYVPVQIIGGVIGGIGIYVLAGAFDWMGGLGLHWGNLLSTAQECIEGPLSGGCLLNMVPSLVFGLLLFFGLSRCKNSLFLFCLLLVACAAGYGVSFWGTGQADGPFSTSVADLASGVPLYSLDVLKMGLGDVQWDIIRAHGLYLGALGCIAALTGMYRVTKLELVLGGEVDFSRELRALGVVNVLSGLCGGMPAGISFGRSAGAKAIGGSGPFAGVVAGLVVLTGLYFANTVMLFIPRFVPEGMLVFAGLALVRGWMFKARTAFTRRNDLWMLWVTFFATVVFGLLIGTGFGVALALMVTVRRSSKGGPVRNVLSGVAHRSSVDRASTQQRVLREYGDHIHILRLHGFLFLGSMEELLLAIRQRLDDRSLLPVEYLVLDFKMVTGLASATEIGFRKLNRLAEEYSFEPIIASAPLELEQHLEQAGFLGGEEDAFKVFYNLEYAMEWCENRVLDAEGFLDMHEMALPDLLMPVFPEPKYIPALMKVLKRVTFKKGETVFAQGDVSDAMYFVESGKLDVELSVEGGRVIRLKKVGPGAVVGEMGIYTAAPRSATVRATEKCVLYLMTLDKLEAVEKRAPMLVTAIHRFMINLLAERLAEANFKVHKLMG</sequence>
<dbReference type="InterPro" id="IPR011547">
    <property type="entry name" value="SLC26A/SulP_dom"/>
</dbReference>
<dbReference type="SMART" id="SM00100">
    <property type="entry name" value="cNMP"/>
    <property type="match status" value="1"/>
</dbReference>
<keyword evidence="10" id="KW-1185">Reference proteome</keyword>
<evidence type="ECO:0000313" key="9">
    <source>
        <dbReference type="EMBL" id="QGY40962.1"/>
    </source>
</evidence>
<dbReference type="InterPro" id="IPR014710">
    <property type="entry name" value="RmlC-like_jellyroll"/>
</dbReference>
<feature type="transmembrane region" description="Helical" evidence="6">
    <location>
        <begin position="502"/>
        <end position="520"/>
    </location>
</feature>
<proteinExistence type="predicted"/>
<evidence type="ECO:0000256" key="1">
    <source>
        <dbReference type="ARBA" id="ARBA00004141"/>
    </source>
</evidence>
<dbReference type="PROSITE" id="PS50042">
    <property type="entry name" value="CNMP_BINDING_3"/>
    <property type="match status" value="1"/>
</dbReference>
<feature type="transmembrane region" description="Helical" evidence="6">
    <location>
        <begin position="340"/>
        <end position="362"/>
    </location>
</feature>
<dbReference type="KEGG" id="psel:GM415_12770"/>
<dbReference type="InterPro" id="IPR052706">
    <property type="entry name" value="Membrane-Transporter-like"/>
</dbReference>
<dbReference type="AlphaFoldDB" id="A0A6I6JKZ1"/>
<dbReference type="GO" id="GO:0016020">
    <property type="term" value="C:membrane"/>
    <property type="evidence" value="ECO:0007669"/>
    <property type="project" value="UniProtKB-SubCell"/>
</dbReference>
<feature type="transmembrane region" description="Helical" evidence="6">
    <location>
        <begin position="227"/>
        <end position="247"/>
    </location>
</feature>
<feature type="region of interest" description="Disordered" evidence="5">
    <location>
        <begin position="56"/>
        <end position="79"/>
    </location>
</feature>
<reference evidence="9 10" key="1">
    <citation type="submission" date="2019-11" db="EMBL/GenBank/DDBJ databases">
        <authorList>
            <person name="Zheng R.K."/>
            <person name="Sun C.M."/>
        </authorList>
    </citation>
    <scope>NUCLEOTIDE SEQUENCE [LARGE SCALE GENOMIC DNA]</scope>
    <source>
        <strain evidence="9 10">SRB007</strain>
    </source>
</reference>
<feature type="transmembrane region" description="Helical" evidence="6">
    <location>
        <begin position="561"/>
        <end position="590"/>
    </location>
</feature>
<keyword evidence="2 6" id="KW-0812">Transmembrane</keyword>
<dbReference type="InterPro" id="IPR036513">
    <property type="entry name" value="STAS_dom_sf"/>
</dbReference>
<evidence type="ECO:0000256" key="6">
    <source>
        <dbReference type="SAM" id="Phobius"/>
    </source>
</evidence>
<dbReference type="SUPFAM" id="SSF52091">
    <property type="entry name" value="SpoIIaa-like"/>
    <property type="match status" value="1"/>
</dbReference>
<feature type="transmembrane region" description="Helical" evidence="6">
    <location>
        <begin position="526"/>
        <end position="549"/>
    </location>
</feature>
<dbReference type="Pfam" id="PF00916">
    <property type="entry name" value="Sulfate_transp"/>
    <property type="match status" value="1"/>
</dbReference>
<dbReference type="InterPro" id="IPR000595">
    <property type="entry name" value="cNMP-bd_dom"/>
</dbReference>
<feature type="transmembrane region" description="Helical" evidence="6">
    <location>
        <begin position="170"/>
        <end position="193"/>
    </location>
</feature>